<dbReference type="RefSeq" id="WP_379672348.1">
    <property type="nucleotide sequence ID" value="NZ_JBHUCJ010000121.1"/>
</dbReference>
<evidence type="ECO:0000256" key="1">
    <source>
        <dbReference type="SAM" id="Phobius"/>
    </source>
</evidence>
<name>A0ABW6CIA2_RAHSY</name>
<organism evidence="2 3">
    <name type="scientific">Rahnella sp. (strain Y9602)</name>
    <dbReference type="NCBI Taxonomy" id="2703885"/>
    <lineage>
        <taxon>Bacteria</taxon>
        <taxon>Pseudomonadati</taxon>
        <taxon>Pseudomonadota</taxon>
        <taxon>Gammaproteobacteria</taxon>
        <taxon>Enterobacterales</taxon>
        <taxon>Yersiniaceae</taxon>
        <taxon>Rahnella</taxon>
    </lineage>
</organism>
<comment type="caution">
    <text evidence="2">The sequence shown here is derived from an EMBL/GenBank/DDBJ whole genome shotgun (WGS) entry which is preliminary data.</text>
</comment>
<feature type="transmembrane region" description="Helical" evidence="1">
    <location>
        <begin position="12"/>
        <end position="31"/>
    </location>
</feature>
<reference evidence="2 3" key="1">
    <citation type="submission" date="2024-09" db="EMBL/GenBank/DDBJ databases">
        <title>Genomes of Rahnella.</title>
        <authorList>
            <person name="Mnguni F.C."/>
            <person name="Shin G.Y."/>
            <person name="Coutinho T."/>
        </authorList>
    </citation>
    <scope>NUCLEOTIDE SEQUENCE [LARGE SCALE GENOMIC DNA]</scope>
    <source>
        <strain evidence="2 3">20WA0057</strain>
    </source>
</reference>
<keyword evidence="3" id="KW-1185">Reference proteome</keyword>
<feature type="transmembrane region" description="Helical" evidence="1">
    <location>
        <begin position="43"/>
        <end position="61"/>
    </location>
</feature>
<proteinExistence type="predicted"/>
<evidence type="ECO:0000313" key="3">
    <source>
        <dbReference type="Proteomes" id="UP001598201"/>
    </source>
</evidence>
<keyword evidence="1" id="KW-0812">Transmembrane</keyword>
<protein>
    <submittedName>
        <fullName evidence="2">Uncharacterized protein</fullName>
    </submittedName>
</protein>
<feature type="transmembrane region" description="Helical" evidence="1">
    <location>
        <begin position="67"/>
        <end position="89"/>
    </location>
</feature>
<feature type="transmembrane region" description="Helical" evidence="1">
    <location>
        <begin position="101"/>
        <end position="119"/>
    </location>
</feature>
<keyword evidence="1" id="KW-1133">Transmembrane helix</keyword>
<keyword evidence="1" id="KW-0472">Membrane</keyword>
<evidence type="ECO:0000313" key="2">
    <source>
        <dbReference type="EMBL" id="MFD3226926.1"/>
    </source>
</evidence>
<dbReference type="Proteomes" id="UP001598201">
    <property type="component" value="Unassembled WGS sequence"/>
</dbReference>
<sequence>MMFLSDCKNNRIPYVILFLITLGFYGVWAYELHHTTTAEWRDWRFALVVGAIYLFLIYASAIDFSVINTLCIMAVLWGVMTVLYVLYAFITWKLPDLGPSLINDILMTHFIISLVSAVWGRMFQFVQY</sequence>
<gene>
    <name evidence="2" type="ORF">ACFPK4_25630</name>
</gene>
<dbReference type="EMBL" id="JBHUCJ010000121">
    <property type="protein sequence ID" value="MFD3226926.1"/>
    <property type="molecule type" value="Genomic_DNA"/>
</dbReference>
<accession>A0ABW6CIA2</accession>